<sequence>MCKDIEGEKDQDISECYEAPVTSNNLNVGKDLPEGLSTQSSRSCVIEETLSSGDNSLDFSTSTSPHEIGNDHENDSVKSSVTSNSFVGENDEETISMEEPYSQNNQNEETNNMEEPCCQTNQNETNNMEEPCSQNVDHQLAASAEVTSSITVNAVQEEMAPPKDRKLFAGSNEVNQQSQQNAGCTKKDNIDISSSDGMHNSSGVNRRTEVGEKKVLDSIRNIGQSMLENIQVIETVFQQDKGKFDSLDSLSSNILGSKGQVTTVAALKELRKISNLLQEM</sequence>
<gene>
    <name evidence="2" type="ORF">Cni_G16091</name>
</gene>
<proteinExistence type="predicted"/>
<feature type="region of interest" description="Disordered" evidence="1">
    <location>
        <begin position="1"/>
        <end position="115"/>
    </location>
</feature>
<dbReference type="Proteomes" id="UP001327560">
    <property type="component" value="Chromosome 5"/>
</dbReference>
<keyword evidence="3" id="KW-1185">Reference proteome</keyword>
<evidence type="ECO:0000313" key="2">
    <source>
        <dbReference type="EMBL" id="WOL07351.1"/>
    </source>
</evidence>
<protein>
    <submittedName>
        <fullName evidence="2">TBC1 domain family member protein</fullName>
    </submittedName>
</protein>
<accession>A0AAQ3QFC9</accession>
<dbReference type="EMBL" id="CP136894">
    <property type="protein sequence ID" value="WOL07351.1"/>
    <property type="molecule type" value="Genomic_DNA"/>
</dbReference>
<name>A0AAQ3QFC9_9LILI</name>
<feature type="compositionally biased region" description="Low complexity" evidence="1">
    <location>
        <begin position="103"/>
        <end position="115"/>
    </location>
</feature>
<feature type="compositionally biased region" description="Polar residues" evidence="1">
    <location>
        <begin position="36"/>
        <end position="65"/>
    </location>
</feature>
<evidence type="ECO:0000256" key="1">
    <source>
        <dbReference type="SAM" id="MobiDB-lite"/>
    </source>
</evidence>
<feature type="compositionally biased region" description="Polar residues" evidence="1">
    <location>
        <begin position="191"/>
        <end position="205"/>
    </location>
</feature>
<feature type="compositionally biased region" description="Basic and acidic residues" evidence="1">
    <location>
        <begin position="1"/>
        <end position="12"/>
    </location>
</feature>
<feature type="compositionally biased region" description="Polar residues" evidence="1">
    <location>
        <begin position="172"/>
        <end position="183"/>
    </location>
</feature>
<organism evidence="2 3">
    <name type="scientific">Canna indica</name>
    <name type="common">Indian-shot</name>
    <dbReference type="NCBI Taxonomy" id="4628"/>
    <lineage>
        <taxon>Eukaryota</taxon>
        <taxon>Viridiplantae</taxon>
        <taxon>Streptophyta</taxon>
        <taxon>Embryophyta</taxon>
        <taxon>Tracheophyta</taxon>
        <taxon>Spermatophyta</taxon>
        <taxon>Magnoliopsida</taxon>
        <taxon>Liliopsida</taxon>
        <taxon>Zingiberales</taxon>
        <taxon>Cannaceae</taxon>
        <taxon>Canna</taxon>
    </lineage>
</organism>
<feature type="compositionally biased region" description="Polar residues" evidence="1">
    <location>
        <begin position="77"/>
        <end position="87"/>
    </location>
</feature>
<feature type="region of interest" description="Disordered" evidence="1">
    <location>
        <begin position="172"/>
        <end position="209"/>
    </location>
</feature>
<reference evidence="2 3" key="1">
    <citation type="submission" date="2023-10" db="EMBL/GenBank/DDBJ databases">
        <title>Chromosome-scale genome assembly provides insights into flower coloration mechanisms of Canna indica.</title>
        <authorList>
            <person name="Li C."/>
        </authorList>
    </citation>
    <scope>NUCLEOTIDE SEQUENCE [LARGE SCALE GENOMIC DNA]</scope>
    <source>
        <tissue evidence="2">Flower</tissue>
    </source>
</reference>
<dbReference type="AlphaFoldDB" id="A0AAQ3QFC9"/>
<evidence type="ECO:0000313" key="3">
    <source>
        <dbReference type="Proteomes" id="UP001327560"/>
    </source>
</evidence>